<evidence type="ECO:0000313" key="1">
    <source>
        <dbReference type="EMBL" id="NML99574.1"/>
    </source>
</evidence>
<reference evidence="1 2" key="1">
    <citation type="submission" date="2020-04" db="EMBL/GenBank/DDBJ databases">
        <title>Paraburkholderia sp. RP-4-7 isolated from soil.</title>
        <authorList>
            <person name="Dahal R.H."/>
        </authorList>
    </citation>
    <scope>NUCLEOTIDE SEQUENCE [LARGE SCALE GENOMIC DNA]</scope>
    <source>
        <strain evidence="1 2">RP-4-7</strain>
    </source>
</reference>
<dbReference type="AlphaFoldDB" id="A0A848II78"/>
<protein>
    <submittedName>
        <fullName evidence="1">Uncharacterized protein</fullName>
    </submittedName>
</protein>
<sequence length="77" mass="8714">MCNDFLNGEERHGAEAVWRRMEPVVRGVVMRVNDMNEARKALRFDNHLPAVSGALGADRQAESVTNACTPLRQMNRF</sequence>
<evidence type="ECO:0000313" key="2">
    <source>
        <dbReference type="Proteomes" id="UP000544134"/>
    </source>
</evidence>
<dbReference type="EMBL" id="JABBGJ010000016">
    <property type="protein sequence ID" value="NML99574.1"/>
    <property type="molecule type" value="Genomic_DNA"/>
</dbReference>
<accession>A0A848II78</accession>
<proteinExistence type="predicted"/>
<keyword evidence="2" id="KW-1185">Reference proteome</keyword>
<comment type="caution">
    <text evidence="1">The sequence shown here is derived from an EMBL/GenBank/DDBJ whole genome shotgun (WGS) entry which is preliminary data.</text>
</comment>
<organism evidence="1 2">
    <name type="scientific">Paraburkholderia polaris</name>
    <dbReference type="NCBI Taxonomy" id="2728848"/>
    <lineage>
        <taxon>Bacteria</taxon>
        <taxon>Pseudomonadati</taxon>
        <taxon>Pseudomonadota</taxon>
        <taxon>Betaproteobacteria</taxon>
        <taxon>Burkholderiales</taxon>
        <taxon>Burkholderiaceae</taxon>
        <taxon>Paraburkholderia</taxon>
    </lineage>
</organism>
<dbReference type="RefSeq" id="WP_169486549.1">
    <property type="nucleotide sequence ID" value="NZ_JABBGJ010000016.1"/>
</dbReference>
<dbReference type="Proteomes" id="UP000544134">
    <property type="component" value="Unassembled WGS sequence"/>
</dbReference>
<gene>
    <name evidence="1" type="ORF">HHL24_16705</name>
</gene>
<name>A0A848II78_9BURK</name>